<accession>A0A2R7Y7A3</accession>
<sequence length="493" mass="55834">MAVKKPKRLVEHLRTDPFVDMAFVQPLLEKEEWLEVLGRQASIYISTGDMGKDTRTFSMYRNVVGSLVAEALSSVYRKTVSKGLPDKLVHEKAERAWEALLMFLASTNLLKEIGLGLGESLPWRLPDLSTSAPVIRKILTTKTGSAGGTAATSAVRKAVKELEGGMEKLLEVAPLLWWINIYMEREVFEGVFKFHYLMYSRKREFESFTEGVEKALAGEIVGHEGDAEYMKYELSKALLSRCAELRGQYINKLQNALLFVKLLRWSEPKPERWEWFLNDEILTYVATVYIAEIQRLAWLAEHREAKEGGRIPVRLRISDMIRPKKGPLAGEASALASFILLSPIFMQYAVETGRASKDMPVTPADIAVAVLRLINKQERRGDFVVSVREVAEEILEFWKEADILRRLEKYSGKPLVSAYASSQLTMFNASLSFMIRARIRGVQTSVMEKPLLRLLPRGEGYDSLFILPQQFLSIVKKIWENSGETYGGGNRGV</sequence>
<evidence type="ECO:0000313" key="2">
    <source>
        <dbReference type="Proteomes" id="UP000244093"/>
    </source>
</evidence>
<evidence type="ECO:0000313" key="1">
    <source>
        <dbReference type="EMBL" id="PUA33346.1"/>
    </source>
</evidence>
<comment type="caution">
    <text evidence="1">The sequence shown here is derived from an EMBL/GenBank/DDBJ whole genome shotgun (WGS) entry which is preliminary data.</text>
</comment>
<organism evidence="1 2">
    <name type="scientific">Zestosphaera tikiterensis</name>
    <dbReference type="NCBI Taxonomy" id="1973259"/>
    <lineage>
        <taxon>Archaea</taxon>
        <taxon>Thermoproteota</taxon>
        <taxon>Thermoprotei</taxon>
        <taxon>Desulfurococcales</taxon>
        <taxon>Desulfurococcaceae</taxon>
        <taxon>Zestosphaera</taxon>
    </lineage>
</organism>
<dbReference type="AlphaFoldDB" id="A0A2R7Y7A3"/>
<proteinExistence type="predicted"/>
<gene>
    <name evidence="1" type="ORF">B7O98_02660</name>
</gene>
<dbReference type="EMBL" id="NBVN01000002">
    <property type="protein sequence ID" value="PUA33346.1"/>
    <property type="molecule type" value="Genomic_DNA"/>
</dbReference>
<dbReference type="Proteomes" id="UP000244093">
    <property type="component" value="Unassembled WGS sequence"/>
</dbReference>
<name>A0A2R7Y7A3_9CREN</name>
<protein>
    <submittedName>
        <fullName evidence="1">Uncharacterized protein</fullName>
    </submittedName>
</protein>
<reference evidence="1 2" key="1">
    <citation type="journal article" date="2018" name="Syst. Appl. Microbiol.">
        <title>A new symbiotic nanoarchaeote (Candidatus Nanoclepta minutus) and its host (Zestosphaera tikiterensis gen. nov., sp. nov.) from a New Zealand hot spring.</title>
        <authorList>
            <person name="St John E."/>
            <person name="Liu Y."/>
            <person name="Podar M."/>
            <person name="Stott M.B."/>
            <person name="Meneghin J."/>
            <person name="Chen Z."/>
            <person name="Lagutin K."/>
            <person name="Mitchell K."/>
            <person name="Reysenbach A.L."/>
        </authorList>
    </citation>
    <scope>NUCLEOTIDE SEQUENCE [LARGE SCALE GENOMIC DNA]</scope>
    <source>
        <strain evidence="1">NZ3</strain>
    </source>
</reference>